<dbReference type="VEuPathDB" id="PiroplasmaDB:BOVATA_014720"/>
<feature type="compositionally biased region" description="Polar residues" evidence="2">
    <location>
        <begin position="3258"/>
        <end position="3272"/>
    </location>
</feature>
<comment type="caution">
    <text evidence="4">The sequence shown here is derived from an EMBL/GenBank/DDBJ whole genome shotgun (WGS) entry which is preliminary data.</text>
</comment>
<feature type="coiled-coil region" evidence="1">
    <location>
        <begin position="2115"/>
        <end position="2142"/>
    </location>
</feature>
<name>A0A2H6KAJ9_9APIC</name>
<keyword evidence="1" id="KW-0175">Coiled coil</keyword>
<evidence type="ECO:0000256" key="2">
    <source>
        <dbReference type="SAM" id="MobiDB-lite"/>
    </source>
</evidence>
<dbReference type="GeneID" id="39873749"/>
<dbReference type="EMBL" id="BDSA01000002">
    <property type="protein sequence ID" value="GBE59979.1"/>
    <property type="molecule type" value="Genomic_DNA"/>
</dbReference>
<protein>
    <recommendedName>
        <fullName evidence="6">Extracellular matrix-binding ebh</fullName>
    </recommendedName>
</protein>
<feature type="compositionally biased region" description="Low complexity" evidence="2">
    <location>
        <begin position="3183"/>
        <end position="3205"/>
    </location>
</feature>
<organism evidence="4 5">
    <name type="scientific">Babesia ovata</name>
    <dbReference type="NCBI Taxonomy" id="189622"/>
    <lineage>
        <taxon>Eukaryota</taxon>
        <taxon>Sar</taxon>
        <taxon>Alveolata</taxon>
        <taxon>Apicomplexa</taxon>
        <taxon>Aconoidasida</taxon>
        <taxon>Piroplasmida</taxon>
        <taxon>Babesiidae</taxon>
        <taxon>Babesia</taxon>
    </lineage>
</organism>
<feature type="coiled-coil region" evidence="1">
    <location>
        <begin position="3789"/>
        <end position="3841"/>
    </location>
</feature>
<dbReference type="PANTHER" id="PTHR23159">
    <property type="entry name" value="CENTROSOMAL PROTEIN 2"/>
    <property type="match status" value="1"/>
</dbReference>
<feature type="compositionally biased region" description="Low complexity" evidence="2">
    <location>
        <begin position="3161"/>
        <end position="3176"/>
    </location>
</feature>
<reference evidence="4 5" key="1">
    <citation type="journal article" date="2017" name="BMC Genomics">
        <title>Whole-genome assembly of Babesia ovata and comparative genomics between closely related pathogens.</title>
        <authorList>
            <person name="Yamagishi J."/>
            <person name="Asada M."/>
            <person name="Hakimi H."/>
            <person name="Tanaka T.Q."/>
            <person name="Sugimoto C."/>
            <person name="Kawazu S."/>
        </authorList>
    </citation>
    <scope>NUCLEOTIDE SEQUENCE [LARGE SCALE GENOMIC DNA]</scope>
    <source>
        <strain evidence="4 5">Miyake</strain>
    </source>
</reference>
<keyword evidence="3" id="KW-0812">Transmembrane</keyword>
<accession>A0A2H6KAJ9</accession>
<dbReference type="Gene3D" id="1.20.120.20">
    <property type="entry name" value="Apolipoprotein"/>
    <property type="match status" value="1"/>
</dbReference>
<feature type="coiled-coil region" evidence="1">
    <location>
        <begin position="3367"/>
        <end position="3497"/>
    </location>
</feature>
<evidence type="ECO:0000256" key="1">
    <source>
        <dbReference type="SAM" id="Coils"/>
    </source>
</evidence>
<evidence type="ECO:0000313" key="4">
    <source>
        <dbReference type="EMBL" id="GBE59979.1"/>
    </source>
</evidence>
<sequence length="5348" mass="596968">MTTLKTAVSTILDAHSVSGTPDAKKIGLAEELVDKKALECRQYAEHFTSTLDTHKTDEKTKKALNDLNDKLRDKIEYVRSTVQYEAERLEKARRQEREDTAERTKKVVEVMKKCGEDINTHITTEVTQLVRNFKSLVSDILQALQKLSKELRQHVVALGKWIGDADAAVQKALSRVEEIIKEANAGDSSKFPSQLVAAADQLKMQADLLYASGSAAKEKVEQKVTAALKAVNTLNDAVKDSLNEVKVQIQIGIGKYVQALGRAFKEGVEKANGWSGDGKKGVDAFKEALNDKDGALYKLLNVGNRDSPNFRDNFAWLLEAIHSHIKGHLDLIKDDQHLSNALTDYIMKAVDEQLPQEQADRGSDRVDLSKSIHFSSYKRYIKQPINDADDPQGTFPQTIKDIRSDVTTALTNIDDHNIQVAEQLRLVNQHLSNLCYAIQNAAGLGPECAKSKLEELKIKFFAQSTDAQGSINKIHSDISKLQKSLESGPIGLCNKFLGHHAERLRSSTIETLIQQVNKEVDKVHNIMTIHFQKQYVDSIKRLLTSFAEKVEEELKPLPKDILHDLTLGHKAFMSKFAEHFITNPKSIVGIKGIENTPSQEKSPLSHATSKLYMSFRLFFRDYQKNIDFSKDFRKIEASKDALQKMLAELITSQHFSHEFSNNLQSLTNQLGELHPSEFGASSTPMLQSLKEGIIALVGELGRAYVSRYSQRTIEWDKIGQAEKEKYAKIALTLTPVVYHELTALKEGLENGWESYKIYDSSNSNHSLHKLFFAYNGYDVGRPAESPYGELNHKKDFNGSNILAHLNNERHKLYSKITTPITVMSDSQIQSDEPPLTIEEENGVVRQLFDHLNKYFGVCHLNYIDKPRSPCSIYDMSLWLSGLPHNPVYEKLKQQIKTMFEVPSETDPSIKTVEAIAAYPKPFTHDEIHEALRDVTSNAYALLTGVLGHGDAETFYACEFPSNSLSLKYPSSGAECLDMLLDILRRMFPVLTFLHTKCGLRDKHGGWRDCYYGKDIRSTKFSCNEHVTDKARCQPNNKVACQPTSPLMSYLNDSLHGHLPHDVTSIGCKSSCSTCSKNPPGMPCLPPLGFRAFSNSTHTGRDLCSLLGKLCGADGVFTRLYAPLACLLNRAPKTFPDIFSFYYQVVRPWNLMSSRVKPLNVIQQAIADKITSTVGCDSSDAVSLLDSCRKMYDSPSHFLHDVNSGCDIGYLVGCGQSDCGYIMRPLNASAYSMFAPKFASSYLSCLLYACSNIYNFLDQLKNSFCDISCYDHQCGPCLNSAGCVTNRHGTKPCGCASIVHCRGVSSVLYRYGLAYADAAGRSQIKCQDFCTALDKILQSQTLKNFLSAIDEFMALDIFLALPAAHRRRPPRRPEDTLTPEIARKPPHRRPVPPRRRTRQGTRQRQSHQASLNSLDTLSELCGYADKIHNNRVDENPSKILLNNLCSGLEKFLGYQETSKGYDGKGIVYSDLDRLCDGVMSFLHGVLNEVYKNNNLSPYKETLKNAVSDLETHRNNGKTGLRDVIDSVKRGIERWLEGVTLSNKNVSKYIRSVETTLPELINAITGLGNVDYENVIDKLSPNKGRLFEWVKEVAKFTNHSGTSVINLRFLDEKLRNKISPHVNLVADAVRTFVISNDGDYEGLRLVCNKVDKEITAIKTETNRVSNEQQNNCISDLQLEFFKKIQGPIRSVEGKLDEVQDNLQKWFQKTKSLVSGIITTTKIVYDRLNPDEKKNDNTGTTLGKNIDGIAQANAQIQQAHGTLTNKVPAMGSWITKAAEIRLAAETKANLVLDQVDDTKSKTQITINAELLKNKATNLLKALELAHQAIQAKVSDAQEKVNKLDSELKEKLLTLNLAIQRGIREYVANTVIKVFDAAKMVTLKNKLNYNEGFTGGQEALKGDGGLTAGPLKTWVTQLSGTELDSLESVLFYLQHSVKKQNGDTFPKIDDNNPLIQALNNDLGSKVDAELPWDKPDPSKFPGLVTPHVKIDETPSLKTYSEKKQQLSDALPKFLDEGLENIFRTTGEVENFTDFENKKTPLTEALSRITQKIRELKKYLKNEEPGATEVDNGVLQRLEALKRGLTTETNWQLNTDGTYINGLGKIKSDIGDLLPKFNEHAQITKGVAAIEEELRELRRMLKKERGYTDNGVLDKIEDLLNNAIFSVKEWRDTMSLKKMSDEIQGILTGNENANLDYITQEAQTFYTATIKKHVEQCISSITSKLKTQVEEKIKAIQNTALSQFAQSKARALGKLKALVEKENKEITKIIQNDSNSGLKGMMKAMYGGEYPSKTRDDNNNLLIKLKNAASQSTAQVKDYATRFSDFANKVEAYFSHVIFRVSKEIMRLFDLTEKTREQNVYYNTVRNTFGGLDKLLKHLIDNTNRKHNYDNTFSNLLSEFDKLLVDLNPSNFGEIPMPCLQTAKNALKAFVGQLDKAYRNSYSGAVNINWGSKKSMDGEKCARVCLSILTTINNDLGMLNYKCNGGWSAEKLCEKVNDNENLLGSFLKRCGFRVAKNQQSKDGELHHESEWNGNKVLGILNETIKDAQNKHLKVCISRYDDIKLFDILRCLTSHLTQYNKVCHYTIPLYAKHPCNAFQMLVWLKGLQHNSAKRMLRDYLRKLHADETDTTLQNELSHVCSSSLPSIYTAAYDLLVTVLGTGDAATYYACQYGDNTLNLYYPSAGAECFDMLLDILRKLCPVLTFLHGQCSLGKSYFGWNECQFGNGVQTSGWQCGPEGDELPTSKVDCSISSPLHLYLTDGLRGMLPHHVTGVGCKSSCNTCPKSTSEMPCITPLGFRGFSGSTRTGKELCNVLTKLCGNQGIFTQLYSSLNCLAGRPPQTLCDIFTFYCSLSQSWTWMSDSQDGNKLHPVQAAVCKEITDTVSCEYDAKELLRPCRYLYESTSHSTHNFEKQADLKCLLGCGDYSCGNYFRSLNATAYSKFAPKHAGKYLASLVYISENIVTFLSRLIDALASISCHDHGCHECDHSGKCRMGKHGTEACGCESIVHCRGLMPTLYSFGLTYGNVKKLLNGDLRACQQLRDTLDKARKSDLMKDFYLDITRALGICFALPAAHRRRPPRRAAHTLPLKITFKPPHRRAVPPRRRKTQGTCQRQVLLTVIAPSRVICVSPTHPPTHSHTHPLTHSTTHSPTHSPNHLLTHSPTHILTHSTTQPPTHSTTHPLTHHLITHSPTHTTTQPPTHSTTHSPTQPLNHPLNHLITHSTTHPPTYSLTHPLNHSPTQPLNHSPTHILTQPPTQPPNHPLNHSTTQPLNHSPTQPLNHSLNHPLTHSTTHSTTHPLNHILTHPLTHLPLSLLAGQLSGFIGGTVEVKKALLKGLHSNVNQLSKLLQASCGGEGCNCYDKNFSDKHLKNLQEKFGKYDKIERQFDSLKNEIAGKSKASVGTPSGIDAEIAEHKKKIEELKNKIFSESSTLTKQITTVISAVEKQIKSLDKKKNEVDNLQRQVNELKKKIEEGKKKKVGDLERLKKQLETFEEQLKSAKENFPEKLSKSLDSHQKSMESLKSLQSLCQHCKDVSKTQKNDGNCKDILSNLCTGLEKFLGLSNGNYTGEGIVYSDLDRLCDGVMSFLHGVLSNIQPKLGQHKDTLNDALTSLNNKDNNGIAKYRAAIAAVAGGVRTYNVRVAASNKSVKSVINKLRDDVNDKFVKSVEYILREKIDAQGNKIEPTERDVTDAERQINDKLQQCRKNAETFFTNLDVSDASRSTHKNAISDLNAKLKDKLESVRKTVEYESARLGRVKGQEGKVLKATEAEIKRVLEELQTCVCSKIDTQVKLLVNKLKEEINKILKTLKKLSEDLIQCVHRLGKWIEKADAAVKAAEQKLNEIIAHIDSSSTIYPMQIRATAEQIRTQAHLAQAAGEEAKKQVAEKVKEALTAVKTMDDELKKDLHGVRENIKKAITNLAKTLDTNVKKDLGTLESGIRSALTEHVKNVLKAINKEVDKIKGKENPGSTGLHGIKNRVKEYAEKYANGGFDSIVDGWLEDILKNNMVVKKYFWQYVDMSGQQKFDSQYITIDAKAVVFSKTNEIAPIIKNALKGVVSAAFDAFQDSQLNSDIKHNISKVKGSCEKLANEIEKRMENDNFHESDARCFGHGIVTAIEAKVAPSYKGNTSQIFLFAVVRAVLAALISAARRAAGDIESFTLHDKNGHNTNGGNIAAMVEAASTAADGLYSNLEQAQTKGSGAAILASTQDVNLAKYYVDRDVAAEVDKHIPGEGESGIKLNDKGLMPQFHETHQKLLKGQIASATGGGSDVLEQQLPEASGEKVNLKDNKAIFTNYRSHVGQDNIDTLTDVNELEGTLPDAIKEIRTQVTAAVGPLDGLQATLLGYATDVESRLSELCYAIKNAAELDPKSAKNKLEELRKTYFKQYDSSKPEDVKDSINKIHAELGLVRSKLQAEPIAELEKFLKDAETTEKRYVKELQRQVTSEVNSAQSKLTTHARRQYVEALKFLLTEFAKKVGNELHGLPDKIAADLQQGHKKFMKTFHTFLTKVNGIKEIKSHISLIDPPQYSPLSQATKILNAGFENFFQNLQLQEDFADDFKKVADSKESLAKLLDGLTTSEHFDNKFSDNLEELEKKIAEFKPSKFGDAKSPLLLEALRKGFTPLVTELQNAYINSYSGRKWHESELGHYAKISLSIVPLLFSTLKELKDGLEKPGGKWQEYKIYNSSDRKSSLYALFLRENGYDVGRRRNTEHGELNHRNNFNGSSILSHLTKGTHNLFAASQSVDTSSGGADDDSDLQVEVVTEDGVIEKLLSHLRQYFSVCHHIHNDSPKLPCNIYQMLTWCCGLQFNPVLNKLKEHMPSEFLVEDKADPYGKSVKPFEAHPSNFEHTDIDDGIHKVASDSHAVLTAIFGYGHSGGVYAYAFSTNSQKLHYPTNMVQLLCTLFEILQRLYHQLYFLYTQCSYGTHLGGWEDCWYGRGVGGSAWVCNDNQCPNQTCDQKHNQHYQCGVKSPLQSFLEDGLQGFLPHTLSSTNSKVNCATKSHTNVPCKTPMGFSEITTVASHIKTGQHIRDVLADFCGKVESPLTKLCAQLSCLLPSAPKTLGDMFSFFYSFIVGWGGDGKEHRSDAFYTAVAKANFGGAYFNFDPAILFGNPKHSHQALNADLRSLVCINKSAVTCGPYLQSVNHHISSTFSKKHAGNYLSWVVYLTESFYDLLKKLYDDCCSTCGGDKPKCRIAKCPQNCSVGGKSASSTHDESCNSIVKCHHTRPTLYKYGFVHDNVVKLFEQTSRRTCRDFCNALNKVLNKEEKIGATLAELIYRTIPAFLFKIREPFIWTLVALWSLSLLYLLHIAVVRLDVLRIRSHLRSPSSHRIAAQSLLAAARVKALANVKYFSP</sequence>
<dbReference type="RefSeq" id="XP_028866222.1">
    <property type="nucleotide sequence ID" value="XM_029010389.1"/>
</dbReference>
<evidence type="ECO:0000313" key="5">
    <source>
        <dbReference type="Proteomes" id="UP000236319"/>
    </source>
</evidence>
<feature type="transmembrane region" description="Helical" evidence="3">
    <location>
        <begin position="5286"/>
        <end position="5309"/>
    </location>
</feature>
<evidence type="ECO:0008006" key="6">
    <source>
        <dbReference type="Google" id="ProtNLM"/>
    </source>
</evidence>
<proteinExistence type="predicted"/>
<keyword evidence="5" id="KW-1185">Reference proteome</keyword>
<dbReference type="SUPFAM" id="SSF81995">
    <property type="entry name" value="beta-sandwich domain of Sec23/24"/>
    <property type="match status" value="1"/>
</dbReference>
<feature type="compositionally biased region" description="Basic residues" evidence="2">
    <location>
        <begin position="1383"/>
        <end position="1404"/>
    </location>
</feature>
<feature type="coiled-coil region" evidence="1">
    <location>
        <begin position="1809"/>
        <end position="1850"/>
    </location>
</feature>
<dbReference type="PANTHER" id="PTHR23159:SF60">
    <property type="entry name" value="SPINDLE ASSEMBLY ABNORMAL PROTEIN 4"/>
    <property type="match status" value="1"/>
</dbReference>
<feature type="region of interest" description="Disordered" evidence="2">
    <location>
        <begin position="1366"/>
        <end position="1409"/>
    </location>
</feature>
<dbReference type="Proteomes" id="UP000236319">
    <property type="component" value="Unassembled WGS sequence"/>
</dbReference>
<gene>
    <name evidence="4" type="ORF">BOVATA_014720</name>
</gene>
<evidence type="ECO:0000256" key="3">
    <source>
        <dbReference type="SAM" id="Phobius"/>
    </source>
</evidence>
<feature type="compositionally biased region" description="Polar residues" evidence="2">
    <location>
        <begin position="3214"/>
        <end position="3249"/>
    </location>
</feature>
<keyword evidence="3" id="KW-1133">Transmembrane helix</keyword>
<keyword evidence="3" id="KW-0472">Membrane</keyword>
<feature type="compositionally biased region" description="Low complexity" evidence="2">
    <location>
        <begin position="3137"/>
        <end position="3149"/>
    </location>
</feature>
<feature type="region of interest" description="Disordered" evidence="2">
    <location>
        <begin position="3123"/>
        <end position="3272"/>
    </location>
</feature>